<dbReference type="GO" id="GO:0016747">
    <property type="term" value="F:acyltransferase activity, transferring groups other than amino-acyl groups"/>
    <property type="evidence" value="ECO:0007669"/>
    <property type="project" value="InterPro"/>
</dbReference>
<dbReference type="Pfam" id="PF01757">
    <property type="entry name" value="Acyl_transf_3"/>
    <property type="match status" value="1"/>
</dbReference>
<feature type="transmembrane region" description="Helical" evidence="1">
    <location>
        <begin position="61"/>
        <end position="82"/>
    </location>
</feature>
<feature type="transmembrane region" description="Helical" evidence="1">
    <location>
        <begin position="228"/>
        <end position="248"/>
    </location>
</feature>
<name>U2KSD1_9BACT</name>
<organism evidence="3 4">
    <name type="scientific">Hoylesella pleuritidis F0068</name>
    <dbReference type="NCBI Taxonomy" id="1081904"/>
    <lineage>
        <taxon>Bacteria</taxon>
        <taxon>Pseudomonadati</taxon>
        <taxon>Bacteroidota</taxon>
        <taxon>Bacteroidia</taxon>
        <taxon>Bacteroidales</taxon>
        <taxon>Prevotellaceae</taxon>
        <taxon>Hoylesella</taxon>
    </lineage>
</organism>
<accession>U2KSD1</accession>
<dbReference type="Proteomes" id="UP000016600">
    <property type="component" value="Unassembled WGS sequence"/>
</dbReference>
<feature type="domain" description="Acyltransferase 3" evidence="2">
    <location>
        <begin position="9"/>
        <end position="352"/>
    </location>
</feature>
<keyword evidence="3" id="KW-0012">Acyltransferase</keyword>
<keyword evidence="3" id="KW-0808">Transferase</keyword>
<gene>
    <name evidence="3" type="ORF">HMPREF1218_1631</name>
</gene>
<feature type="transmembrane region" description="Helical" evidence="1">
    <location>
        <begin position="304"/>
        <end position="326"/>
    </location>
</feature>
<dbReference type="AlphaFoldDB" id="U2KSD1"/>
<dbReference type="EMBL" id="AWET01000029">
    <property type="protein sequence ID" value="ERK01397.1"/>
    <property type="molecule type" value="Genomic_DNA"/>
</dbReference>
<protein>
    <submittedName>
        <fullName evidence="3">Acyltransferase</fullName>
    </submittedName>
</protein>
<keyword evidence="4" id="KW-1185">Reference proteome</keyword>
<reference evidence="3 4" key="1">
    <citation type="submission" date="2013-08" db="EMBL/GenBank/DDBJ databases">
        <authorList>
            <person name="Durkin A.S."/>
            <person name="Haft D.R."/>
            <person name="McCorrison J."/>
            <person name="Torralba M."/>
            <person name="Gillis M."/>
            <person name="Haft D.H."/>
            <person name="Methe B."/>
            <person name="Sutton G."/>
            <person name="Nelson K.E."/>
        </authorList>
    </citation>
    <scope>NUCLEOTIDE SEQUENCE [LARGE SCALE GENOMIC DNA]</scope>
    <source>
        <strain evidence="3 4">F0068</strain>
    </source>
</reference>
<evidence type="ECO:0000313" key="3">
    <source>
        <dbReference type="EMBL" id="ERK01397.1"/>
    </source>
</evidence>
<comment type="caution">
    <text evidence="3">The sequence shown here is derived from an EMBL/GenBank/DDBJ whole genome shotgun (WGS) entry which is preliminary data.</text>
</comment>
<keyword evidence="1" id="KW-0812">Transmembrane</keyword>
<dbReference type="RefSeq" id="WP_021583942.1">
    <property type="nucleotide sequence ID" value="NZ_AWET01000029.1"/>
</dbReference>
<feature type="transmembrane region" description="Helical" evidence="1">
    <location>
        <begin position="173"/>
        <end position="192"/>
    </location>
</feature>
<feature type="transmembrane region" description="Helical" evidence="1">
    <location>
        <begin position="255"/>
        <end position="273"/>
    </location>
</feature>
<feature type="transmembrane region" description="Helical" evidence="1">
    <location>
        <begin position="338"/>
        <end position="356"/>
    </location>
</feature>
<feature type="transmembrane region" description="Helical" evidence="1">
    <location>
        <begin position="130"/>
        <end position="153"/>
    </location>
</feature>
<feature type="transmembrane region" description="Helical" evidence="1">
    <location>
        <begin position="279"/>
        <end position="297"/>
    </location>
</feature>
<feature type="transmembrane region" description="Helical" evidence="1">
    <location>
        <begin position="199"/>
        <end position="216"/>
    </location>
</feature>
<proteinExistence type="predicted"/>
<evidence type="ECO:0000313" key="4">
    <source>
        <dbReference type="Proteomes" id="UP000016600"/>
    </source>
</evidence>
<sequence length="364" mass="41748">MLTRPQCAALRGLAILGIVLHNYCHWLSPIVKENEYTFSRHNVTQLIQVVQHPDLYFPLHLLSFFGHYGVPIFLFLSAYGLVRKYEMTSPNLSEGGEKNQETSSKKRLHSLVEAWGGSFIYPHFLKLFKLMMVGFVAFTIVDSITPGTFHYQFGNVLAQLAMISNLFPHPDKVIWPGPYWFFGLMLQLYCVYRLLLYRRHWGFTVALIAICWLLQTGCQPDGETLNRLRYNFIGGVLPFGAGLLYARWERPWPSVALWTILILSSVAVVSFSINYQSWFWVPLFVCAFAVSGIRFLPRWLTDPLSWMGGISAALFVCHPITRKIFIPMSHRGDVYSGLLLYLIASVSIAWLFRALIKRISNPKL</sequence>
<keyword evidence="1" id="KW-1133">Transmembrane helix</keyword>
<evidence type="ECO:0000259" key="2">
    <source>
        <dbReference type="Pfam" id="PF01757"/>
    </source>
</evidence>
<keyword evidence="1" id="KW-0472">Membrane</keyword>
<dbReference type="PATRIC" id="fig|1081904.3.peg.1234"/>
<dbReference type="InterPro" id="IPR002656">
    <property type="entry name" value="Acyl_transf_3_dom"/>
</dbReference>
<evidence type="ECO:0000256" key="1">
    <source>
        <dbReference type="SAM" id="Phobius"/>
    </source>
</evidence>